<sequence length="78" mass="9170">MLCESIDNIMDIIDVINIDNNIKYKDKIYNIINTYNSNICNTNTCNTYNTNIYNTYNTNICNINNKVYLILVKIIHLE</sequence>
<evidence type="ECO:0000313" key="1">
    <source>
        <dbReference type="EMBL" id="OQS53656.1"/>
    </source>
</evidence>
<reference evidence="1 2" key="1">
    <citation type="journal article" date="2017" name="Environ. Microbiol.">
        <title>Decay of the glycolytic pathway and adaptation to intranuclear parasitism within Enterocytozoonidae microsporidia.</title>
        <authorList>
            <person name="Wiredu Boakye D."/>
            <person name="Jaroenlak P."/>
            <person name="Prachumwat A."/>
            <person name="Williams T.A."/>
            <person name="Bateman K.S."/>
            <person name="Itsathitphaisarn O."/>
            <person name="Sritunyalucksana K."/>
            <person name="Paszkiewicz K.H."/>
            <person name="Moore K.A."/>
            <person name="Stentiford G.D."/>
            <person name="Williams B.A."/>
        </authorList>
    </citation>
    <scope>NUCLEOTIDE SEQUENCE [LARGE SCALE GENOMIC DNA]</scope>
    <source>
        <strain evidence="1 2">TH1</strain>
    </source>
</reference>
<dbReference type="AlphaFoldDB" id="A0A1W0E345"/>
<gene>
    <name evidence="1" type="ORF">EHP00_2298</name>
</gene>
<protein>
    <submittedName>
        <fullName evidence="1">Uncharacterized protein</fullName>
    </submittedName>
</protein>
<accession>A0A1W0E345</accession>
<keyword evidence="2" id="KW-1185">Reference proteome</keyword>
<name>A0A1W0E345_9MICR</name>
<dbReference type="VEuPathDB" id="MicrosporidiaDB:EHP00_2298"/>
<evidence type="ECO:0000313" key="2">
    <source>
        <dbReference type="Proteomes" id="UP000192758"/>
    </source>
</evidence>
<organism evidence="1 2">
    <name type="scientific">Ecytonucleospora hepatopenaei</name>
    <dbReference type="NCBI Taxonomy" id="646526"/>
    <lineage>
        <taxon>Eukaryota</taxon>
        <taxon>Fungi</taxon>
        <taxon>Fungi incertae sedis</taxon>
        <taxon>Microsporidia</taxon>
        <taxon>Enterocytozoonidae</taxon>
        <taxon>Ecytonucleospora</taxon>
    </lineage>
</organism>
<proteinExistence type="predicted"/>
<dbReference type="Proteomes" id="UP000192758">
    <property type="component" value="Unassembled WGS sequence"/>
</dbReference>
<dbReference type="EMBL" id="MNPJ01000026">
    <property type="protein sequence ID" value="OQS53656.1"/>
    <property type="molecule type" value="Genomic_DNA"/>
</dbReference>
<comment type="caution">
    <text evidence="1">The sequence shown here is derived from an EMBL/GenBank/DDBJ whole genome shotgun (WGS) entry which is preliminary data.</text>
</comment>